<evidence type="ECO:0000256" key="9">
    <source>
        <dbReference type="PIRNR" id="PIRNR000862"/>
    </source>
</evidence>
<dbReference type="GO" id="GO:0016788">
    <property type="term" value="F:hydrolase activity, acting on ester bonds"/>
    <property type="evidence" value="ECO:0007669"/>
    <property type="project" value="InterPro"/>
</dbReference>
<dbReference type="eggNOG" id="KOG2624">
    <property type="taxonomic scope" value="Eukaryota"/>
</dbReference>
<dbReference type="FunFam" id="3.40.50.1820:FF:000021">
    <property type="entry name" value="Lipase"/>
    <property type="match status" value="1"/>
</dbReference>
<keyword evidence="8" id="KW-0458">Lysosome</keyword>
<evidence type="ECO:0000256" key="7">
    <source>
        <dbReference type="ARBA" id="ARBA00023180"/>
    </source>
</evidence>
<dbReference type="PIRSF" id="PIRSF000862">
    <property type="entry name" value="Steryl_ester_lip"/>
    <property type="match status" value="1"/>
</dbReference>
<evidence type="ECO:0000256" key="6">
    <source>
        <dbReference type="ARBA" id="ARBA00023098"/>
    </source>
</evidence>
<dbReference type="GO" id="GO:0043202">
    <property type="term" value="C:lysosomal lumen"/>
    <property type="evidence" value="ECO:0007669"/>
    <property type="project" value="UniProtKB-SubCell"/>
</dbReference>
<keyword evidence="5 9" id="KW-0442">Lipid degradation</keyword>
<dbReference type="InterPro" id="IPR006693">
    <property type="entry name" value="AB_hydrolase_lipase"/>
</dbReference>
<protein>
    <recommendedName>
        <fullName evidence="9">Lipase</fullName>
    </recommendedName>
</protein>
<proteinExistence type="inferred from homology"/>
<feature type="active site" description="Nucleophile" evidence="10">
    <location>
        <position position="163"/>
    </location>
</feature>
<organism evidence="12 13">
    <name type="scientific">Bursaphelenchus xylophilus</name>
    <name type="common">Pinewood nematode worm</name>
    <name type="synonym">Aphelenchoides xylophilus</name>
    <dbReference type="NCBI Taxonomy" id="6326"/>
    <lineage>
        <taxon>Eukaryota</taxon>
        <taxon>Metazoa</taxon>
        <taxon>Ecdysozoa</taxon>
        <taxon>Nematoda</taxon>
        <taxon>Chromadorea</taxon>
        <taxon>Rhabditida</taxon>
        <taxon>Tylenchina</taxon>
        <taxon>Tylenchomorpha</taxon>
        <taxon>Aphelenchoidea</taxon>
        <taxon>Aphelenchoididae</taxon>
        <taxon>Bursaphelenchus</taxon>
    </lineage>
</organism>
<dbReference type="Pfam" id="PF04083">
    <property type="entry name" value="Abhydro_lipase"/>
    <property type="match status" value="1"/>
</dbReference>
<accession>A0A1I7S4I1</accession>
<feature type="active site" description="Charge relay system" evidence="10">
    <location>
        <position position="369"/>
    </location>
</feature>
<dbReference type="InterPro" id="IPR029058">
    <property type="entry name" value="AB_hydrolase_fold"/>
</dbReference>
<feature type="domain" description="Partial AB-hydrolase lipase" evidence="11">
    <location>
        <begin position="28"/>
        <end position="88"/>
    </location>
</feature>
<sequence length="396" mass="45682">MLVIFCSSKRSNRKTKFKVDPEEQMSTEELVRYYGYPVEVHTIQTNDKYIIDIHRIPHGLNQTANGCRPAILLMHGLVSSSATWVLNLPHQSAGFIFADAGFDVWLGNIRGNTYGRKHVILNDKQKEFWRFSWSEHAHNDLPAIFDKIEEVTNQSQIYYLGYSQGSTMMFAQLAEHPEFANRIKRFFALGPAVSMRNTKGFLRFMADVMYPIYKKVRAMFGDSEFVPKSYIMDWVVRHVCRGPMTHLCSNFIFLLAGPEMGNINETRINVYSSHTPAGTSNQNILHWAQLAYTGVFAKFDYIDKEKNVEHYKQETPPLYSLNNIDQNLKIHFYTSKTDILADPADVKDTISKLPKGVLKSHKILDKFSHLDFQWGLNAPKLVYYPILHTIKKLDQV</sequence>
<feature type="active site" description="Charge relay system" evidence="10">
    <location>
        <position position="338"/>
    </location>
</feature>
<evidence type="ECO:0000259" key="11">
    <source>
        <dbReference type="Pfam" id="PF04083"/>
    </source>
</evidence>
<keyword evidence="7" id="KW-0325">Glycoprotein</keyword>
<dbReference type="WBParaSite" id="BXY_0791400.1">
    <property type="protein sequence ID" value="BXY_0791400.1"/>
    <property type="gene ID" value="BXY_0791400"/>
</dbReference>
<evidence type="ECO:0000256" key="10">
    <source>
        <dbReference type="PIRSR" id="PIRSR000862-1"/>
    </source>
</evidence>
<reference evidence="13" key="1">
    <citation type="submission" date="2016-11" db="UniProtKB">
        <authorList>
            <consortium name="WormBaseParasite"/>
        </authorList>
    </citation>
    <scope>IDENTIFICATION</scope>
</reference>
<evidence type="ECO:0000256" key="3">
    <source>
        <dbReference type="ARBA" id="ARBA00022729"/>
    </source>
</evidence>
<evidence type="ECO:0000256" key="5">
    <source>
        <dbReference type="ARBA" id="ARBA00022963"/>
    </source>
</evidence>
<evidence type="ECO:0000313" key="12">
    <source>
        <dbReference type="Proteomes" id="UP000095284"/>
    </source>
</evidence>
<dbReference type="GO" id="GO:0016042">
    <property type="term" value="P:lipid catabolic process"/>
    <property type="evidence" value="ECO:0007669"/>
    <property type="project" value="UniProtKB-KW"/>
</dbReference>
<evidence type="ECO:0000256" key="8">
    <source>
        <dbReference type="ARBA" id="ARBA00023228"/>
    </source>
</evidence>
<evidence type="ECO:0000256" key="2">
    <source>
        <dbReference type="ARBA" id="ARBA00010701"/>
    </source>
</evidence>
<keyword evidence="3" id="KW-0732">Signal</keyword>
<evidence type="ECO:0000313" key="13">
    <source>
        <dbReference type="WBParaSite" id="BXY_0791400.1"/>
    </source>
</evidence>
<evidence type="ECO:0000256" key="4">
    <source>
        <dbReference type="ARBA" id="ARBA00022801"/>
    </source>
</evidence>
<comment type="subcellular location">
    <subcellularLocation>
        <location evidence="1">Lysosome lumen</location>
    </subcellularLocation>
</comment>
<dbReference type="SUPFAM" id="SSF53474">
    <property type="entry name" value="alpha/beta-Hydrolases"/>
    <property type="match status" value="1"/>
</dbReference>
<name>A0A1I7S4I1_BURXY</name>
<keyword evidence="6" id="KW-0443">Lipid metabolism</keyword>
<dbReference type="Proteomes" id="UP000095284">
    <property type="component" value="Unplaced"/>
</dbReference>
<dbReference type="Gene3D" id="3.40.50.1820">
    <property type="entry name" value="alpha/beta hydrolase"/>
    <property type="match status" value="1"/>
</dbReference>
<dbReference type="PANTHER" id="PTHR11005">
    <property type="entry name" value="LYSOSOMAL ACID LIPASE-RELATED"/>
    <property type="match status" value="1"/>
</dbReference>
<dbReference type="InterPro" id="IPR025483">
    <property type="entry name" value="Lipase_euk"/>
</dbReference>
<comment type="similarity">
    <text evidence="2 9">Belongs to the AB hydrolase superfamily. Lipase family.</text>
</comment>
<keyword evidence="4 9" id="KW-0378">Hydrolase</keyword>
<dbReference type="AlphaFoldDB" id="A0A1I7S4I1"/>
<evidence type="ECO:0000256" key="1">
    <source>
        <dbReference type="ARBA" id="ARBA00004227"/>
    </source>
</evidence>